<reference evidence="5" key="1">
    <citation type="submission" date="2018-07" db="EMBL/GenBank/DDBJ databases">
        <authorList>
            <person name="Safronova V.I."/>
            <person name="Chirak E.R."/>
            <person name="Sazanova A.L."/>
        </authorList>
    </citation>
    <scope>NUCLEOTIDE SEQUENCE [LARGE SCALE GENOMIC DNA]</scope>
    <source>
        <strain evidence="5">RCAM04685</strain>
    </source>
</reference>
<gene>
    <name evidence="4" type="ORF">DWE98_25440</name>
</gene>
<dbReference type="Proteomes" id="UP000255207">
    <property type="component" value="Unassembled WGS sequence"/>
</dbReference>
<sequence>MQDALAVAATAANFDAKELRRVLGAFVTGVTVVTTIDETGRAWGLTANSFSSVSLEPPLVLWSQSRRSPSHAAFAASACFAVNILAEDQIALSNRFATSGIDKFSGVETDPGMDGLPLLRGCSAWLECKVVSQMPGGDHTIFVGEVRAVRRSERRSLVFGSGQYLVADAHDLGRPPPGLGTTVQSQLHAARIGARAMSRLAEQFDETVALAVWGNHGPTITAWQPSSTPVSRSLPLGLALRVTSTATGLALAANLPPQATRRFIDAELAANASGETVGPANEAALSELLAQVRARGLAFRAPGVFYGSDRMVNAISAPVLDASGHAVIALTAIGDAERFDGLADNPLSSALRAAAEDLSERLGHRGDAPRTEPVVNAPL</sequence>
<dbReference type="SUPFAM" id="SSF55781">
    <property type="entry name" value="GAF domain-like"/>
    <property type="match status" value="1"/>
</dbReference>
<dbReference type="SMART" id="SM00903">
    <property type="entry name" value="Flavin_Reduct"/>
    <property type="match status" value="1"/>
</dbReference>
<dbReference type="InterPro" id="IPR029016">
    <property type="entry name" value="GAF-like_dom_sf"/>
</dbReference>
<dbReference type="GO" id="GO:0010181">
    <property type="term" value="F:FMN binding"/>
    <property type="evidence" value="ECO:0007669"/>
    <property type="project" value="InterPro"/>
</dbReference>
<dbReference type="InterPro" id="IPR002563">
    <property type="entry name" value="Flavin_Rdtase-like_dom"/>
</dbReference>
<feature type="domain" description="IclR-ED" evidence="3">
    <location>
        <begin position="175"/>
        <end position="364"/>
    </location>
</feature>
<protein>
    <submittedName>
        <fullName evidence="4">Flavin reductase</fullName>
    </submittedName>
</protein>
<dbReference type="PANTHER" id="PTHR30466">
    <property type="entry name" value="FLAVIN REDUCTASE"/>
    <property type="match status" value="1"/>
</dbReference>
<evidence type="ECO:0000313" key="5">
    <source>
        <dbReference type="Proteomes" id="UP000255207"/>
    </source>
</evidence>
<dbReference type="PROSITE" id="PS51078">
    <property type="entry name" value="ICLR_ED"/>
    <property type="match status" value="1"/>
</dbReference>
<evidence type="ECO:0000259" key="3">
    <source>
        <dbReference type="PROSITE" id="PS51078"/>
    </source>
</evidence>
<organism evidence="4 5">
    <name type="scientific">Bosea caraganae</name>
    <dbReference type="NCBI Taxonomy" id="2763117"/>
    <lineage>
        <taxon>Bacteria</taxon>
        <taxon>Pseudomonadati</taxon>
        <taxon>Pseudomonadota</taxon>
        <taxon>Alphaproteobacteria</taxon>
        <taxon>Hyphomicrobiales</taxon>
        <taxon>Boseaceae</taxon>
        <taxon>Bosea</taxon>
    </lineage>
</organism>
<accession>A0A370KZA8</accession>
<dbReference type="SUPFAM" id="SSF50475">
    <property type="entry name" value="FMN-binding split barrel"/>
    <property type="match status" value="1"/>
</dbReference>
<keyword evidence="2" id="KW-0560">Oxidoreductase</keyword>
<dbReference type="Pfam" id="PF01613">
    <property type="entry name" value="Flavin_Reduct"/>
    <property type="match status" value="1"/>
</dbReference>
<dbReference type="EMBL" id="QQTP01000020">
    <property type="protein sequence ID" value="RDJ20307.1"/>
    <property type="molecule type" value="Genomic_DNA"/>
</dbReference>
<comment type="similarity">
    <text evidence="1">Belongs to the non-flavoprotein flavin reductase family.</text>
</comment>
<name>A0A370KZA8_9HYPH</name>
<dbReference type="RefSeq" id="WP_114832112.1">
    <property type="nucleotide sequence ID" value="NZ_QQTO01000027.1"/>
</dbReference>
<dbReference type="Gene3D" id="3.30.450.40">
    <property type="match status" value="1"/>
</dbReference>
<dbReference type="Pfam" id="PF01614">
    <property type="entry name" value="IclR_C"/>
    <property type="match status" value="1"/>
</dbReference>
<comment type="caution">
    <text evidence="4">The sequence shown here is derived from an EMBL/GenBank/DDBJ whole genome shotgun (WGS) entry which is preliminary data.</text>
</comment>
<dbReference type="Gene3D" id="2.30.110.10">
    <property type="entry name" value="Electron Transport, Fmn-binding Protein, Chain A"/>
    <property type="match status" value="1"/>
</dbReference>
<dbReference type="AlphaFoldDB" id="A0A370KZA8"/>
<keyword evidence="5" id="KW-1185">Reference proteome</keyword>
<dbReference type="GO" id="GO:0042602">
    <property type="term" value="F:riboflavin reductase (NADPH) activity"/>
    <property type="evidence" value="ECO:0007669"/>
    <property type="project" value="TreeGrafter"/>
</dbReference>
<dbReference type="OrthoDB" id="9792858at2"/>
<evidence type="ECO:0000313" key="4">
    <source>
        <dbReference type="EMBL" id="RDJ20307.1"/>
    </source>
</evidence>
<proteinExistence type="inferred from homology"/>
<dbReference type="InterPro" id="IPR012349">
    <property type="entry name" value="Split_barrel_FMN-bd"/>
</dbReference>
<dbReference type="InterPro" id="IPR050268">
    <property type="entry name" value="NADH-dep_flavin_reductase"/>
</dbReference>
<dbReference type="InterPro" id="IPR014757">
    <property type="entry name" value="Tscrpt_reg_IclR_C"/>
</dbReference>
<dbReference type="PANTHER" id="PTHR30466:SF11">
    <property type="entry name" value="FLAVIN-DEPENDENT MONOOXYGENASE, REDUCTASE SUBUNIT HSAB"/>
    <property type="match status" value="1"/>
</dbReference>
<evidence type="ECO:0000256" key="2">
    <source>
        <dbReference type="ARBA" id="ARBA00023002"/>
    </source>
</evidence>
<evidence type="ECO:0000256" key="1">
    <source>
        <dbReference type="ARBA" id="ARBA00008898"/>
    </source>
</evidence>